<evidence type="ECO:0000256" key="1">
    <source>
        <dbReference type="SAM" id="MobiDB-lite"/>
    </source>
</evidence>
<dbReference type="InterPro" id="IPR018812">
    <property type="entry name" value="SAK_HAD"/>
</dbReference>
<keyword evidence="4" id="KW-1185">Reference proteome</keyword>
<reference evidence="3" key="1">
    <citation type="submission" date="2021-06" db="EMBL/GenBank/DDBJ databases">
        <authorList>
            <person name="Kallberg Y."/>
            <person name="Tangrot J."/>
            <person name="Rosling A."/>
        </authorList>
    </citation>
    <scope>NUCLEOTIDE SEQUENCE</scope>
    <source>
        <strain evidence="3">CL551</strain>
    </source>
</reference>
<evidence type="ECO:0000313" key="3">
    <source>
        <dbReference type="EMBL" id="CAG8548556.1"/>
    </source>
</evidence>
<dbReference type="OrthoDB" id="5596992at2759"/>
<proteinExistence type="predicted"/>
<name>A0A9N9AYR7_9GLOM</name>
<feature type="compositionally biased region" description="Polar residues" evidence="1">
    <location>
        <begin position="14"/>
        <end position="23"/>
    </location>
</feature>
<dbReference type="AlphaFoldDB" id="A0A9N9AYR7"/>
<comment type="caution">
    <text evidence="3">The sequence shown here is derived from an EMBL/GenBank/DDBJ whole genome shotgun (WGS) entry which is preliminary data.</text>
</comment>
<dbReference type="PANTHER" id="PTHR10335">
    <property type="entry name" value="RRNA 2-O-METHYLTRANSFERASE FIBRILLARIN"/>
    <property type="match status" value="1"/>
</dbReference>
<dbReference type="GO" id="GO:0032040">
    <property type="term" value="C:small-subunit processome"/>
    <property type="evidence" value="ECO:0007669"/>
    <property type="project" value="TreeGrafter"/>
</dbReference>
<dbReference type="GO" id="GO:0003723">
    <property type="term" value="F:RNA binding"/>
    <property type="evidence" value="ECO:0007669"/>
    <property type="project" value="TreeGrafter"/>
</dbReference>
<dbReference type="GO" id="GO:0000494">
    <property type="term" value="P:box C/D sno(s)RNA 3'-end processing"/>
    <property type="evidence" value="ECO:0007669"/>
    <property type="project" value="TreeGrafter"/>
</dbReference>
<dbReference type="Proteomes" id="UP000789342">
    <property type="component" value="Unassembled WGS sequence"/>
</dbReference>
<dbReference type="GO" id="GO:0031428">
    <property type="term" value="C:box C/D methylation guide snoRNP complex"/>
    <property type="evidence" value="ECO:0007669"/>
    <property type="project" value="TreeGrafter"/>
</dbReference>
<accession>A0A9N9AYR7</accession>
<dbReference type="EMBL" id="CAJVPV010003305">
    <property type="protein sequence ID" value="CAG8548556.1"/>
    <property type="molecule type" value="Genomic_DNA"/>
</dbReference>
<dbReference type="GO" id="GO:0008649">
    <property type="term" value="F:rRNA methyltransferase activity"/>
    <property type="evidence" value="ECO:0007669"/>
    <property type="project" value="TreeGrafter"/>
</dbReference>
<protein>
    <submittedName>
        <fullName evidence="3">345_t:CDS:1</fullName>
    </submittedName>
</protein>
<evidence type="ECO:0000259" key="2">
    <source>
        <dbReference type="Pfam" id="PF10307"/>
    </source>
</evidence>
<dbReference type="GO" id="GO:1990259">
    <property type="term" value="F:histone H2AQ104 methyltransferase activity"/>
    <property type="evidence" value="ECO:0007669"/>
    <property type="project" value="TreeGrafter"/>
</dbReference>
<sequence>MSTKTETPEFDNSFFPSISPHTDGSQIEELLEDSIVSSEKTSDAPMQDFHQIDSINIFDFDGTLFASPQPNPRLWENALIGLLKNDQLYKGWYQSKKSLDFEEHVKSRVWNNWWNEKVVDLVRNSMAHPNSLTILLTGRKYSEFHEVIAEMTSRKGLTFDVMGFKPDQDILDWSLYYNPAIIGKVGRTKYEEFTSMKTVVGIPITTKNFKVRFIEDLLSHHPSTKLIVMWEDRKNHVKAFQSLLNELKCQEKILQGKVNHVILKMRYLDMNRERRIVNEIIEDHNKNSSIWDTKIELVRRIKYAGIYFDYEVIQSLRRHFSPPNYFMHNQNGYRVNYQWKYENPHLFIQRWPLSQNVSRHCSSSKRFYVVMKVVAKGMFKNSVYCLKVMIQDQDDVSRDEASRCLLFDQSSPTFIMLAFDQRIMDGFPNRPENIEPYCWTHISEEQQICIRGFVNSNYLTDYRDQSF</sequence>
<gene>
    <name evidence="3" type="ORF">AMORRO_LOCUS5462</name>
</gene>
<dbReference type="Pfam" id="PF10307">
    <property type="entry name" value="HAD_SAK_1"/>
    <property type="match status" value="1"/>
</dbReference>
<dbReference type="PANTHER" id="PTHR10335:SF23">
    <property type="entry name" value="OB FOLD-CONTAINING PROTEIN, NUCLEIC ACID BINDING"/>
    <property type="match status" value="1"/>
</dbReference>
<organism evidence="3 4">
    <name type="scientific">Acaulospora morrowiae</name>
    <dbReference type="NCBI Taxonomy" id="94023"/>
    <lineage>
        <taxon>Eukaryota</taxon>
        <taxon>Fungi</taxon>
        <taxon>Fungi incertae sedis</taxon>
        <taxon>Mucoromycota</taxon>
        <taxon>Glomeromycotina</taxon>
        <taxon>Glomeromycetes</taxon>
        <taxon>Diversisporales</taxon>
        <taxon>Acaulosporaceae</taxon>
        <taxon>Acaulospora</taxon>
    </lineage>
</organism>
<feature type="region of interest" description="Disordered" evidence="1">
    <location>
        <begin position="1"/>
        <end position="23"/>
    </location>
</feature>
<feature type="domain" description="Swiss Army Knife RNA repair protein HAD" evidence="2">
    <location>
        <begin position="67"/>
        <end position="286"/>
    </location>
</feature>
<evidence type="ECO:0000313" key="4">
    <source>
        <dbReference type="Proteomes" id="UP000789342"/>
    </source>
</evidence>